<evidence type="ECO:0000256" key="6">
    <source>
        <dbReference type="ARBA" id="ARBA00022741"/>
    </source>
</evidence>
<evidence type="ECO:0000256" key="11">
    <source>
        <dbReference type="HAMAP-Rule" id="MF_00668"/>
    </source>
</evidence>
<evidence type="ECO:0000256" key="4">
    <source>
        <dbReference type="ARBA" id="ARBA00012984"/>
    </source>
</evidence>
<dbReference type="NCBIfam" id="TIGR01204">
    <property type="entry name" value="bioW"/>
    <property type="match status" value="1"/>
</dbReference>
<dbReference type="RefSeq" id="WP_223282719.1">
    <property type="nucleotide sequence ID" value="NZ_BNDS01000012.1"/>
</dbReference>
<comment type="similarity">
    <text evidence="11">Belongs to the BioW family.</text>
</comment>
<evidence type="ECO:0000256" key="7">
    <source>
        <dbReference type="ARBA" id="ARBA00022756"/>
    </source>
</evidence>
<keyword evidence="7 11" id="KW-0093">Biotin biosynthesis</keyword>
<gene>
    <name evidence="11 12" type="primary">bioW</name>
    <name evidence="12" type="ORF">AM1BK_29640</name>
</gene>
<dbReference type="EC" id="6.2.1.14" evidence="4 11"/>
<comment type="function">
    <text evidence="11">Catalyzes the transformation of pimelate into pimeloyl-CoA with concomitant hydrolysis of ATP to AMP.</text>
</comment>
<reference evidence="12 13" key="1">
    <citation type="journal article" date="2022" name="Int. J. Syst. Evol. Microbiol.">
        <title>Neobacillus kokaensis sp. nov., isolated from soil.</title>
        <authorList>
            <person name="Yuki K."/>
            <person name="Matsubara H."/>
            <person name="Yamaguchi S."/>
        </authorList>
    </citation>
    <scope>NUCLEOTIDE SEQUENCE [LARGE SCALE GENOMIC DNA]</scope>
    <source>
        <strain evidence="12 13">LOB 377</strain>
    </source>
</reference>
<keyword evidence="9 11" id="KW-0460">Magnesium</keyword>
<dbReference type="EMBL" id="BNDS01000012">
    <property type="protein sequence ID" value="GHH99421.1"/>
    <property type="molecule type" value="Genomic_DNA"/>
</dbReference>
<dbReference type="Proteomes" id="UP000637074">
    <property type="component" value="Unassembled WGS sequence"/>
</dbReference>
<evidence type="ECO:0000313" key="12">
    <source>
        <dbReference type="EMBL" id="GHH99421.1"/>
    </source>
</evidence>
<comment type="catalytic activity">
    <reaction evidence="10 11">
        <text>heptanedioate + ATP + CoA = 6-carboxyhexanoyl-CoA + AMP + diphosphate</text>
        <dbReference type="Rhea" id="RHEA:14781"/>
        <dbReference type="ChEBI" id="CHEBI:30616"/>
        <dbReference type="ChEBI" id="CHEBI:33019"/>
        <dbReference type="ChEBI" id="CHEBI:36165"/>
        <dbReference type="ChEBI" id="CHEBI:57287"/>
        <dbReference type="ChEBI" id="CHEBI:57360"/>
        <dbReference type="ChEBI" id="CHEBI:456215"/>
        <dbReference type="EC" id="6.2.1.14"/>
    </reaction>
</comment>
<comment type="pathway">
    <text evidence="2 11">Metabolic intermediate metabolism; pimeloyl-CoA biosynthesis; pimeloyl-CoA from pimelate: step 1/1.</text>
</comment>
<evidence type="ECO:0000256" key="10">
    <source>
        <dbReference type="ARBA" id="ARBA00049553"/>
    </source>
</evidence>
<comment type="cofactor">
    <cofactor evidence="1 11">
        <name>Mg(2+)</name>
        <dbReference type="ChEBI" id="CHEBI:18420"/>
    </cofactor>
</comment>
<keyword evidence="13" id="KW-1185">Reference proteome</keyword>
<name>A0ABQ3N5T1_9BACI</name>
<dbReference type="HAMAP" id="MF_00668">
    <property type="entry name" value="BioW"/>
    <property type="match status" value="1"/>
</dbReference>
<evidence type="ECO:0000256" key="2">
    <source>
        <dbReference type="ARBA" id="ARBA00005075"/>
    </source>
</evidence>
<keyword evidence="8 11" id="KW-0067">ATP-binding</keyword>
<accession>A0ABQ3N5T1</accession>
<keyword evidence="5 11" id="KW-0436">Ligase</keyword>
<dbReference type="InterPro" id="IPR005499">
    <property type="entry name" value="BioW"/>
</dbReference>
<proteinExistence type="inferred from homology"/>
<evidence type="ECO:0000256" key="3">
    <source>
        <dbReference type="ARBA" id="ARBA00011738"/>
    </source>
</evidence>
<evidence type="ECO:0000256" key="1">
    <source>
        <dbReference type="ARBA" id="ARBA00001946"/>
    </source>
</evidence>
<evidence type="ECO:0000256" key="8">
    <source>
        <dbReference type="ARBA" id="ARBA00022840"/>
    </source>
</evidence>
<sequence length="262" mass="30209">MEKFYSVRMRASKERAHEQGGKHISGGEQIAAYENVRESIIALLDKALTHTRGKPDFLQIQFDLIDEPIRKLEPLPLATNKVETVEEGRLMARNLLEKSGVPRACIEKAFLQITEFFGHRGAILFDIQSNQRVDHPNEKSVRVSRMDWPTDNFAQWADHHAVPRSKRIKEALVLATKVNRNRTTVAELCWSDDPEYITGYVASKKLGYQRITKLKEVGDEHGCRIFFIDGKRDLSSYIEYLEKQPIFIEWDPRLIDNSTALK</sequence>
<comment type="subunit">
    <text evidence="3 11">Homodimer.</text>
</comment>
<organism evidence="12 13">
    <name type="scientific">Neobacillus kokaensis</name>
    <dbReference type="NCBI Taxonomy" id="2759023"/>
    <lineage>
        <taxon>Bacteria</taxon>
        <taxon>Bacillati</taxon>
        <taxon>Bacillota</taxon>
        <taxon>Bacilli</taxon>
        <taxon>Bacillales</taxon>
        <taxon>Bacillaceae</taxon>
        <taxon>Neobacillus</taxon>
    </lineage>
</organism>
<evidence type="ECO:0000313" key="13">
    <source>
        <dbReference type="Proteomes" id="UP000637074"/>
    </source>
</evidence>
<dbReference type="GO" id="GO:0016874">
    <property type="term" value="F:ligase activity"/>
    <property type="evidence" value="ECO:0007669"/>
    <property type="project" value="UniProtKB-KW"/>
</dbReference>
<protein>
    <recommendedName>
        <fullName evidence="4 11">6-carboxyhexanoate--CoA ligase</fullName>
        <ecNumber evidence="4 11">6.2.1.14</ecNumber>
    </recommendedName>
    <alternativeName>
        <fullName evidence="11">Pimeloyl-CoA synthase</fullName>
    </alternativeName>
</protein>
<comment type="caution">
    <text evidence="12">The sequence shown here is derived from an EMBL/GenBank/DDBJ whole genome shotgun (WGS) entry which is preliminary data.</text>
</comment>
<evidence type="ECO:0000256" key="9">
    <source>
        <dbReference type="ARBA" id="ARBA00022842"/>
    </source>
</evidence>
<dbReference type="NCBIfam" id="NF002360">
    <property type="entry name" value="PRK01322.1"/>
    <property type="match status" value="1"/>
</dbReference>
<keyword evidence="6 11" id="KW-0547">Nucleotide-binding</keyword>
<evidence type="ECO:0000256" key="5">
    <source>
        <dbReference type="ARBA" id="ARBA00022598"/>
    </source>
</evidence>
<dbReference type="Pfam" id="PF03744">
    <property type="entry name" value="BioW"/>
    <property type="match status" value="1"/>
</dbReference>